<evidence type="ECO:0000313" key="5">
    <source>
        <dbReference type="Proteomes" id="UP001501475"/>
    </source>
</evidence>
<evidence type="ECO:0000256" key="1">
    <source>
        <dbReference type="ARBA" id="ARBA00022722"/>
    </source>
</evidence>
<name>A0ABP4WT16_9MICO</name>
<dbReference type="RefSeq" id="WP_344066050.1">
    <property type="nucleotide sequence ID" value="NZ_BAAAPN010000050.1"/>
</dbReference>
<sequence>MRLKRADRQLLMLLGIALCLALVWWAASRGGSSPDALPDGAGSAASSATGGSKSTVSPSGSAGSPSGSAGGSSGGSAGTTPRASAATPVSGLPTIRESELPREGRTTLALIRSGGPFPYRADDGVFTNRERILPRRANGYYREYTVITPGSPDRGARRIIGGAEGDRYYTADHYDSFRQIEEGQ</sequence>
<feature type="compositionally biased region" description="Gly residues" evidence="3">
    <location>
        <begin position="68"/>
        <end position="77"/>
    </location>
</feature>
<feature type="compositionally biased region" description="Low complexity" evidence="3">
    <location>
        <begin position="78"/>
        <end position="88"/>
    </location>
</feature>
<dbReference type="InterPro" id="IPR000026">
    <property type="entry name" value="N1-like"/>
</dbReference>
<keyword evidence="2" id="KW-0378">Hydrolase</keyword>
<protein>
    <submittedName>
        <fullName evidence="4">Uncharacterized protein</fullName>
    </submittedName>
</protein>
<evidence type="ECO:0000256" key="2">
    <source>
        <dbReference type="ARBA" id="ARBA00022801"/>
    </source>
</evidence>
<dbReference type="Pfam" id="PF00545">
    <property type="entry name" value="Ribonuclease"/>
    <property type="match status" value="1"/>
</dbReference>
<accession>A0ABP4WT16</accession>
<evidence type="ECO:0000256" key="3">
    <source>
        <dbReference type="SAM" id="MobiDB-lite"/>
    </source>
</evidence>
<feature type="region of interest" description="Disordered" evidence="3">
    <location>
        <begin position="31"/>
        <end position="104"/>
    </location>
</feature>
<comment type="caution">
    <text evidence="4">The sequence shown here is derived from an EMBL/GenBank/DDBJ whole genome shotgun (WGS) entry which is preliminary data.</text>
</comment>
<organism evidence="4 5">
    <name type="scientific">Nostocoides vanveenii</name>
    <dbReference type="NCBI Taxonomy" id="330835"/>
    <lineage>
        <taxon>Bacteria</taxon>
        <taxon>Bacillati</taxon>
        <taxon>Actinomycetota</taxon>
        <taxon>Actinomycetes</taxon>
        <taxon>Micrococcales</taxon>
        <taxon>Intrasporangiaceae</taxon>
        <taxon>Nostocoides</taxon>
    </lineage>
</organism>
<dbReference type="EMBL" id="BAAAPN010000050">
    <property type="protein sequence ID" value="GAA1762273.1"/>
    <property type="molecule type" value="Genomic_DNA"/>
</dbReference>
<dbReference type="SUPFAM" id="SSF53933">
    <property type="entry name" value="Microbial ribonucleases"/>
    <property type="match status" value="1"/>
</dbReference>
<reference evidence="5" key="1">
    <citation type="journal article" date="2019" name="Int. J. Syst. Evol. Microbiol.">
        <title>The Global Catalogue of Microorganisms (GCM) 10K type strain sequencing project: providing services to taxonomists for standard genome sequencing and annotation.</title>
        <authorList>
            <consortium name="The Broad Institute Genomics Platform"/>
            <consortium name="The Broad Institute Genome Sequencing Center for Infectious Disease"/>
            <person name="Wu L."/>
            <person name="Ma J."/>
        </authorList>
    </citation>
    <scope>NUCLEOTIDE SEQUENCE [LARGE SCALE GENOMIC DNA]</scope>
    <source>
        <strain evidence="5">JCM 15591</strain>
    </source>
</reference>
<keyword evidence="1" id="KW-0540">Nuclease</keyword>
<dbReference type="Proteomes" id="UP001501475">
    <property type="component" value="Unassembled WGS sequence"/>
</dbReference>
<keyword evidence="5" id="KW-1185">Reference proteome</keyword>
<evidence type="ECO:0000313" key="4">
    <source>
        <dbReference type="EMBL" id="GAA1762273.1"/>
    </source>
</evidence>
<dbReference type="InterPro" id="IPR016191">
    <property type="entry name" value="Ribonuclease/ribotoxin"/>
</dbReference>
<gene>
    <name evidence="4" type="ORF">GCM10009810_21960</name>
</gene>
<feature type="compositionally biased region" description="Low complexity" evidence="3">
    <location>
        <begin position="40"/>
        <end position="67"/>
    </location>
</feature>
<proteinExistence type="predicted"/>
<dbReference type="Gene3D" id="3.10.450.30">
    <property type="entry name" value="Microbial ribonucleases"/>
    <property type="match status" value="1"/>
</dbReference>